<evidence type="ECO:0000256" key="1">
    <source>
        <dbReference type="SAM" id="MobiDB-lite"/>
    </source>
</evidence>
<dbReference type="OMA" id="DAWEDIN"/>
<sequence>MDRGNNELFGSGTSKRISNESSDSKRLLMSRQMVMENEKEDINKMADAFISNFRKQLKIEREKSFKRFQDMINRGA</sequence>
<dbReference type="Gramene" id="C.cajan_40882.t">
    <property type="protein sequence ID" value="C.cajan_40882.t.cds1"/>
    <property type="gene ID" value="C.cajan_40882"/>
</dbReference>
<accession>A0A151QZM2</accession>
<feature type="region of interest" description="Disordered" evidence="1">
    <location>
        <begin position="1"/>
        <end position="25"/>
    </location>
</feature>
<gene>
    <name evidence="2" type="ORF">KK1_043246</name>
</gene>
<dbReference type="Pfam" id="PF05553">
    <property type="entry name" value="DUF761"/>
    <property type="match status" value="1"/>
</dbReference>
<name>A0A151QZM2_CAJCA</name>
<evidence type="ECO:0000313" key="2">
    <source>
        <dbReference type="EMBL" id="KYP35703.1"/>
    </source>
</evidence>
<reference evidence="2" key="1">
    <citation type="journal article" date="2012" name="Nat. Biotechnol.">
        <title>Draft genome sequence of pigeonpea (Cajanus cajan), an orphan legume crop of resource-poor farmers.</title>
        <authorList>
            <person name="Varshney R.K."/>
            <person name="Chen W."/>
            <person name="Li Y."/>
            <person name="Bharti A.K."/>
            <person name="Saxena R.K."/>
            <person name="Schlueter J.A."/>
            <person name="Donoghue M.T."/>
            <person name="Azam S."/>
            <person name="Fan G."/>
            <person name="Whaley A.M."/>
            <person name="Farmer A.D."/>
            <person name="Sheridan J."/>
            <person name="Iwata A."/>
            <person name="Tuteja R."/>
            <person name="Penmetsa R.V."/>
            <person name="Wu W."/>
            <person name="Upadhyaya H.D."/>
            <person name="Yang S.P."/>
            <person name="Shah T."/>
            <person name="Saxena K.B."/>
            <person name="Michael T."/>
            <person name="McCombie W.R."/>
            <person name="Yang B."/>
            <person name="Zhang G."/>
            <person name="Yang H."/>
            <person name="Wang J."/>
            <person name="Spillane C."/>
            <person name="Cook D.R."/>
            <person name="May G.D."/>
            <person name="Xu X."/>
            <person name="Jackson S.A."/>
        </authorList>
    </citation>
    <scope>NUCLEOTIDE SEQUENCE [LARGE SCALE GENOMIC DNA]</scope>
</reference>
<protein>
    <submittedName>
        <fullName evidence="2">Uncharacterized protein</fullName>
    </submittedName>
</protein>
<dbReference type="AlphaFoldDB" id="A0A151QZM2"/>
<organism evidence="2 3">
    <name type="scientific">Cajanus cajan</name>
    <name type="common">Pigeon pea</name>
    <name type="synonym">Cajanus indicus</name>
    <dbReference type="NCBI Taxonomy" id="3821"/>
    <lineage>
        <taxon>Eukaryota</taxon>
        <taxon>Viridiplantae</taxon>
        <taxon>Streptophyta</taxon>
        <taxon>Embryophyta</taxon>
        <taxon>Tracheophyta</taxon>
        <taxon>Spermatophyta</taxon>
        <taxon>Magnoliopsida</taxon>
        <taxon>eudicotyledons</taxon>
        <taxon>Gunneridae</taxon>
        <taxon>Pentapetalae</taxon>
        <taxon>rosids</taxon>
        <taxon>fabids</taxon>
        <taxon>Fabales</taxon>
        <taxon>Fabaceae</taxon>
        <taxon>Papilionoideae</taxon>
        <taxon>50 kb inversion clade</taxon>
        <taxon>NPAAA clade</taxon>
        <taxon>indigoferoid/millettioid clade</taxon>
        <taxon>Phaseoleae</taxon>
        <taxon>Cajanus</taxon>
    </lineage>
</organism>
<dbReference type="EMBL" id="KQ484334">
    <property type="protein sequence ID" value="KYP35703.1"/>
    <property type="molecule type" value="Genomic_DNA"/>
</dbReference>
<feature type="compositionally biased region" description="Polar residues" evidence="1">
    <location>
        <begin position="11"/>
        <end position="21"/>
    </location>
</feature>
<dbReference type="Proteomes" id="UP000075243">
    <property type="component" value="Unassembled WGS sequence"/>
</dbReference>
<proteinExistence type="predicted"/>
<evidence type="ECO:0000313" key="3">
    <source>
        <dbReference type="Proteomes" id="UP000075243"/>
    </source>
</evidence>
<dbReference type="InterPro" id="IPR008480">
    <property type="entry name" value="DUF761_pln"/>
</dbReference>
<keyword evidence="3" id="KW-1185">Reference proteome</keyword>